<dbReference type="Pfam" id="PF14923">
    <property type="entry name" value="CCDC142"/>
    <property type="match status" value="1"/>
</dbReference>
<comment type="caution">
    <text evidence="3">The sequence shown here is derived from an EMBL/GenBank/DDBJ whole genome shotgun (WGS) entry which is preliminary data.</text>
</comment>
<dbReference type="Proteomes" id="UP001431783">
    <property type="component" value="Unassembled WGS sequence"/>
</dbReference>
<evidence type="ECO:0000256" key="1">
    <source>
        <dbReference type="SAM" id="MobiDB-lite"/>
    </source>
</evidence>
<dbReference type="PANTHER" id="PTHR21436">
    <property type="entry name" value="COILED-COIL DOMAIN-CONTAINING PROTEIN 142"/>
    <property type="match status" value="1"/>
</dbReference>
<feature type="compositionally biased region" description="Polar residues" evidence="1">
    <location>
        <begin position="85"/>
        <end position="99"/>
    </location>
</feature>
<evidence type="ECO:0000259" key="2">
    <source>
        <dbReference type="Pfam" id="PF14923"/>
    </source>
</evidence>
<proteinExistence type="predicted"/>
<evidence type="ECO:0000313" key="4">
    <source>
        <dbReference type="Proteomes" id="UP001431783"/>
    </source>
</evidence>
<sequence>MVTNMILKLICESWLDHIYNNKIKFSHDGAIQLLFDFAQVKTWLGTCSIITHNMRKKMINNEILQRCEGVGKLLLRKPGEPIKMTENNEQRGAQENSDSQKTEMMPPEMYVPNQEQWLELRAIKKKTFLVPKLCCD</sequence>
<protein>
    <recommendedName>
        <fullName evidence="2">Coiled-coil protein 142 C-terminal domain-containing protein</fullName>
    </recommendedName>
</protein>
<keyword evidence="4" id="KW-1185">Reference proteome</keyword>
<feature type="region of interest" description="Disordered" evidence="1">
    <location>
        <begin position="79"/>
        <end position="107"/>
    </location>
</feature>
<dbReference type="InterPro" id="IPR026700">
    <property type="entry name" value="CCDC142"/>
</dbReference>
<accession>A0AAW1V2L1</accession>
<organism evidence="3 4">
    <name type="scientific">Henosepilachna vigintioctopunctata</name>
    <dbReference type="NCBI Taxonomy" id="420089"/>
    <lineage>
        <taxon>Eukaryota</taxon>
        <taxon>Metazoa</taxon>
        <taxon>Ecdysozoa</taxon>
        <taxon>Arthropoda</taxon>
        <taxon>Hexapoda</taxon>
        <taxon>Insecta</taxon>
        <taxon>Pterygota</taxon>
        <taxon>Neoptera</taxon>
        <taxon>Endopterygota</taxon>
        <taxon>Coleoptera</taxon>
        <taxon>Polyphaga</taxon>
        <taxon>Cucujiformia</taxon>
        <taxon>Coccinelloidea</taxon>
        <taxon>Coccinellidae</taxon>
        <taxon>Epilachninae</taxon>
        <taxon>Epilachnini</taxon>
        <taxon>Henosepilachna</taxon>
    </lineage>
</organism>
<dbReference type="PANTHER" id="PTHR21436:SF2">
    <property type="entry name" value="COILED-COIL DOMAIN-CONTAINING PROTEIN 142"/>
    <property type="match status" value="1"/>
</dbReference>
<feature type="domain" description="Coiled-coil protein 142 C-terminal" evidence="2">
    <location>
        <begin position="7"/>
        <end position="79"/>
    </location>
</feature>
<name>A0AAW1V2L1_9CUCU</name>
<dbReference type="InterPro" id="IPR055350">
    <property type="entry name" value="CCDC142_C"/>
</dbReference>
<gene>
    <name evidence="3" type="ORF">WA026_014897</name>
</gene>
<dbReference type="AlphaFoldDB" id="A0AAW1V2L1"/>
<dbReference type="EMBL" id="JARQZJ010000098">
    <property type="protein sequence ID" value="KAK9886109.1"/>
    <property type="molecule type" value="Genomic_DNA"/>
</dbReference>
<evidence type="ECO:0000313" key="3">
    <source>
        <dbReference type="EMBL" id="KAK9886109.1"/>
    </source>
</evidence>
<reference evidence="3 4" key="1">
    <citation type="submission" date="2023-03" db="EMBL/GenBank/DDBJ databases">
        <title>Genome insight into feeding habits of ladybird beetles.</title>
        <authorList>
            <person name="Li H.-S."/>
            <person name="Huang Y.-H."/>
            <person name="Pang H."/>
        </authorList>
    </citation>
    <scope>NUCLEOTIDE SEQUENCE [LARGE SCALE GENOMIC DNA]</scope>
    <source>
        <strain evidence="3">SYSU_2023b</strain>
        <tissue evidence="3">Whole body</tissue>
    </source>
</reference>